<dbReference type="Gene3D" id="3.30.2350.10">
    <property type="entry name" value="Pseudouridine synthase"/>
    <property type="match status" value="1"/>
</dbReference>
<dbReference type="NCBIfam" id="TIGR00431">
    <property type="entry name" value="TruB"/>
    <property type="match status" value="1"/>
</dbReference>
<evidence type="ECO:0000256" key="4">
    <source>
        <dbReference type="ARBA" id="ARBA00023235"/>
    </source>
</evidence>
<feature type="region of interest" description="Disordered" evidence="6">
    <location>
        <begin position="259"/>
        <end position="279"/>
    </location>
</feature>
<evidence type="ECO:0000256" key="1">
    <source>
        <dbReference type="ARBA" id="ARBA00000385"/>
    </source>
</evidence>
<feature type="domain" description="tRNA pseudouridylate synthase B C-terminal" evidence="9">
    <location>
        <begin position="186"/>
        <end position="226"/>
    </location>
</feature>
<dbReference type="RefSeq" id="WP_002672073.1">
    <property type="nucleotide sequence ID" value="NZ_GL573160.1"/>
</dbReference>
<name>E4MQB7_CAPOC</name>
<feature type="domain" description="Pseudouridine synthase II N-terminal" evidence="8">
    <location>
        <begin position="40"/>
        <end position="185"/>
    </location>
</feature>
<feature type="active site" description="Nucleophile" evidence="5">
    <location>
        <position position="52"/>
    </location>
</feature>
<dbReference type="CDD" id="cd02573">
    <property type="entry name" value="PseudoU_synth_EcTruB"/>
    <property type="match status" value="1"/>
</dbReference>
<dbReference type="AlphaFoldDB" id="E4MQB7"/>
<dbReference type="SUPFAM" id="SSF55120">
    <property type="entry name" value="Pseudouridine synthase"/>
    <property type="match status" value="1"/>
</dbReference>
<keyword evidence="7" id="KW-1133">Transmembrane helix</keyword>
<evidence type="ECO:0000313" key="11">
    <source>
        <dbReference type="Proteomes" id="UP000005391"/>
    </source>
</evidence>
<protein>
    <recommendedName>
        <fullName evidence="5">tRNA pseudouridine synthase B</fullName>
        <ecNumber evidence="5">5.4.99.25</ecNumber>
    </recommendedName>
    <alternativeName>
        <fullName evidence="5">tRNA pseudouridine(55) synthase</fullName>
        <shortName evidence="5">Psi55 synthase</shortName>
    </alternativeName>
    <alternativeName>
        <fullName evidence="5">tRNA pseudouridylate synthase</fullName>
    </alternativeName>
    <alternativeName>
        <fullName evidence="5">tRNA-uridine isomerase</fullName>
    </alternativeName>
</protein>
<dbReference type="GO" id="GO:1990481">
    <property type="term" value="P:mRNA pseudouridine synthesis"/>
    <property type="evidence" value="ECO:0007669"/>
    <property type="project" value="TreeGrafter"/>
</dbReference>
<evidence type="ECO:0000256" key="5">
    <source>
        <dbReference type="HAMAP-Rule" id="MF_01080"/>
    </source>
</evidence>
<keyword evidence="7" id="KW-0812">Transmembrane</keyword>
<dbReference type="Proteomes" id="UP000005391">
    <property type="component" value="Unassembled WGS sequence"/>
</dbReference>
<evidence type="ECO:0000256" key="6">
    <source>
        <dbReference type="SAM" id="MobiDB-lite"/>
    </source>
</evidence>
<dbReference type="InterPro" id="IPR020103">
    <property type="entry name" value="PsdUridine_synth_cat_dom_sf"/>
</dbReference>
<keyword evidence="3 5" id="KW-0819">tRNA processing</keyword>
<evidence type="ECO:0000313" key="10">
    <source>
        <dbReference type="EMBL" id="EFS98118.1"/>
    </source>
</evidence>
<proteinExistence type="inferred from homology"/>
<dbReference type="GO" id="GO:0031119">
    <property type="term" value="P:tRNA pseudouridine synthesis"/>
    <property type="evidence" value="ECO:0007669"/>
    <property type="project" value="UniProtKB-UniRule"/>
</dbReference>
<sequence>MITPEELTEGRILLIDKPLQWSSFQAVNKIKWAILKHYKLKKIKIGHAGTLDPLASGLLVICTGKFTKKITEIQDTVKTYTGTITVGATTPSYDKETEIDAHYPTDHITPELIEQVRMQFIGELVQTPPVFSAIKKEGKRLYEFARDGKEIEVPQRTIYIHSFDIDASQFPKLHFEVVCSKGTYIRSLANDFGKALGSGGYLSALRRTKIGDFSVNDALTPDEFINIHIPKMQTKPIILTTIFERFIDKNKTTLNDHFARKESTLNTQNNRKKSINDVYEERERERLNKQQKQRHSSDLNIEAIFPRKKKKKTSGIKYEFRYFLSMFSNTDKAIMLTLLILFGTVVTLMVIQLSSREKEIMIEMALSPDDLPYEPPKLEEQTDAPDLSQAMNAKLTTNAYNQAEADLRHTENFKTLDEIMAERASQEMESAKEELVGNNKMSSNLVISDDNNLQKTTHKASSDNKVNKNTLVKYALSGRTGNIPNPVFTCEKEGQVVIIITVDEAGRVIRTALDKMNSTTNDDCLIENSLLYASRARFNAVTGKKEQTGTITYIFQSKR</sequence>
<evidence type="ECO:0000256" key="3">
    <source>
        <dbReference type="ARBA" id="ARBA00022694"/>
    </source>
</evidence>
<accession>E4MQB7</accession>
<feature type="transmembrane region" description="Helical" evidence="7">
    <location>
        <begin position="333"/>
        <end position="351"/>
    </location>
</feature>
<comment type="caution">
    <text evidence="10">The sequence shown here is derived from an EMBL/GenBank/DDBJ whole genome shotgun (WGS) entry which is preliminary data.</text>
</comment>
<dbReference type="GO" id="GO:0003723">
    <property type="term" value="F:RNA binding"/>
    <property type="evidence" value="ECO:0007669"/>
    <property type="project" value="InterPro"/>
</dbReference>
<evidence type="ECO:0000256" key="7">
    <source>
        <dbReference type="SAM" id="Phobius"/>
    </source>
</evidence>
<dbReference type="HOGENOM" id="CLU_035691_0_0_10"/>
<dbReference type="eggNOG" id="COG0130">
    <property type="taxonomic scope" value="Bacteria"/>
</dbReference>
<comment type="function">
    <text evidence="5">Responsible for synthesis of pseudouridine from uracil-55 in the psi GC loop of transfer RNAs.</text>
</comment>
<dbReference type="EC" id="5.4.99.25" evidence="5"/>
<dbReference type="InterPro" id="IPR032819">
    <property type="entry name" value="TruB_C"/>
</dbReference>
<dbReference type="PANTHER" id="PTHR13767">
    <property type="entry name" value="TRNA-PSEUDOURIDINE SYNTHASE"/>
    <property type="match status" value="1"/>
</dbReference>
<dbReference type="InterPro" id="IPR014780">
    <property type="entry name" value="tRNA_psdUridine_synth_TruB"/>
</dbReference>
<reference evidence="10 11" key="1">
    <citation type="submission" date="2010-10" db="EMBL/GenBank/DDBJ databases">
        <authorList>
            <person name="Muzny D."/>
            <person name="Qin X."/>
            <person name="Deng J."/>
            <person name="Jiang H."/>
            <person name="Liu Y."/>
            <person name="Qu J."/>
            <person name="Song X.-Z."/>
            <person name="Zhang L."/>
            <person name="Thornton R."/>
            <person name="Coyle M."/>
            <person name="Francisco L."/>
            <person name="Jackson L."/>
            <person name="Javaid M."/>
            <person name="Korchina V."/>
            <person name="Kovar C."/>
            <person name="Mata R."/>
            <person name="Mathew T."/>
            <person name="Ngo R."/>
            <person name="Nguyen L."/>
            <person name="Nguyen N."/>
            <person name="Okwuonu G."/>
            <person name="Ongeri F."/>
            <person name="Pham C."/>
            <person name="Simmons D."/>
            <person name="Wilczek-Boney K."/>
            <person name="Hale W."/>
            <person name="Jakkamsetti A."/>
            <person name="Pham P."/>
            <person name="Ruth R."/>
            <person name="San Lucas F."/>
            <person name="Warren J."/>
            <person name="Zhang J."/>
            <person name="Zhao Z."/>
            <person name="Zhou C."/>
            <person name="Zhu D."/>
            <person name="Lee S."/>
            <person name="Bess C."/>
            <person name="Blankenburg K."/>
            <person name="Forbes L."/>
            <person name="Fu Q."/>
            <person name="Gubbala S."/>
            <person name="Hirani K."/>
            <person name="Jayaseelan J.C."/>
            <person name="Lara F."/>
            <person name="Munidasa M."/>
            <person name="Palculict T."/>
            <person name="Patil S."/>
            <person name="Pu L.-L."/>
            <person name="Saada N."/>
            <person name="Tang L."/>
            <person name="Weissenberger G."/>
            <person name="Zhu Y."/>
            <person name="Hemphill L."/>
            <person name="Shang Y."/>
            <person name="Youmans B."/>
            <person name="Ayvaz T."/>
            <person name="Ross M."/>
            <person name="Santibanez J."/>
            <person name="Aqrawi P."/>
            <person name="Gross S."/>
            <person name="Joshi V."/>
            <person name="Fowler G."/>
            <person name="Nazareth L."/>
            <person name="Reid J."/>
            <person name="Worley K."/>
            <person name="Petrosino J."/>
            <person name="Highlander S."/>
            <person name="Gibbs R."/>
        </authorList>
    </citation>
    <scope>NUCLEOTIDE SEQUENCE [LARGE SCALE GENOMIC DNA]</scope>
    <source>
        <strain evidence="10 11">F0287</strain>
    </source>
</reference>
<dbReference type="Pfam" id="PF16198">
    <property type="entry name" value="TruB_C_2"/>
    <property type="match status" value="1"/>
</dbReference>
<dbReference type="Pfam" id="PF01509">
    <property type="entry name" value="TruB_N"/>
    <property type="match status" value="1"/>
</dbReference>
<comment type="similarity">
    <text evidence="2 5">Belongs to the pseudouridine synthase TruB family. Type 1 subfamily.</text>
</comment>
<dbReference type="HAMAP" id="MF_01080">
    <property type="entry name" value="TruB_bact"/>
    <property type="match status" value="1"/>
</dbReference>
<gene>
    <name evidence="5 10" type="primary">truB</name>
    <name evidence="10" type="ORF">HMPREF1977_0601</name>
</gene>
<dbReference type="PANTHER" id="PTHR13767:SF2">
    <property type="entry name" value="PSEUDOURIDYLATE SYNTHASE TRUB1"/>
    <property type="match status" value="1"/>
</dbReference>
<evidence type="ECO:0000259" key="9">
    <source>
        <dbReference type="Pfam" id="PF16198"/>
    </source>
</evidence>
<keyword evidence="7" id="KW-0472">Membrane</keyword>
<evidence type="ECO:0000259" key="8">
    <source>
        <dbReference type="Pfam" id="PF01509"/>
    </source>
</evidence>
<comment type="catalytic activity">
    <reaction evidence="1 5">
        <text>uridine(55) in tRNA = pseudouridine(55) in tRNA</text>
        <dbReference type="Rhea" id="RHEA:42532"/>
        <dbReference type="Rhea" id="RHEA-COMP:10101"/>
        <dbReference type="Rhea" id="RHEA-COMP:10102"/>
        <dbReference type="ChEBI" id="CHEBI:65314"/>
        <dbReference type="ChEBI" id="CHEBI:65315"/>
        <dbReference type="EC" id="5.4.99.25"/>
    </reaction>
</comment>
<dbReference type="GO" id="GO:0160148">
    <property type="term" value="F:tRNA pseudouridine(55) synthase activity"/>
    <property type="evidence" value="ECO:0007669"/>
    <property type="project" value="UniProtKB-EC"/>
</dbReference>
<evidence type="ECO:0000256" key="2">
    <source>
        <dbReference type="ARBA" id="ARBA00005642"/>
    </source>
</evidence>
<organism evidence="10 11">
    <name type="scientific">Capnocytophaga ochracea F0287</name>
    <dbReference type="NCBI Taxonomy" id="873517"/>
    <lineage>
        <taxon>Bacteria</taxon>
        <taxon>Pseudomonadati</taxon>
        <taxon>Bacteroidota</taxon>
        <taxon>Flavobacteriia</taxon>
        <taxon>Flavobacteriales</taxon>
        <taxon>Flavobacteriaceae</taxon>
        <taxon>Capnocytophaga</taxon>
    </lineage>
</organism>
<dbReference type="InterPro" id="IPR002501">
    <property type="entry name" value="PsdUridine_synth_N"/>
</dbReference>
<dbReference type="EMBL" id="AEOH01000015">
    <property type="protein sequence ID" value="EFS98118.1"/>
    <property type="molecule type" value="Genomic_DNA"/>
</dbReference>
<keyword evidence="4 5" id="KW-0413">Isomerase</keyword>